<sequence length="158" mass="16912">MVMSFKKPFRAVPVQLSPAYRAQQQRESRKASALLLLAVFAVGLVAALSLHWLRSEPAAPLPPEPAMIEAPIGMPEPVVRERPMSAAELDAQQPSAGGGHAIARVERGIVRSQATATVFRDCRAAWAAGAAPIYRGQPGYDVSMDGDLDGIACEPVRR</sequence>
<dbReference type="Pfam" id="PF05901">
    <property type="entry name" value="Excalibur"/>
    <property type="match status" value="1"/>
</dbReference>
<feature type="transmembrane region" description="Helical" evidence="1">
    <location>
        <begin position="31"/>
        <end position="53"/>
    </location>
</feature>
<organism evidence="3 4">
    <name type="scientific">Sphingobium terrigena</name>
    <dbReference type="NCBI Taxonomy" id="2304063"/>
    <lineage>
        <taxon>Bacteria</taxon>
        <taxon>Pseudomonadati</taxon>
        <taxon>Pseudomonadota</taxon>
        <taxon>Alphaproteobacteria</taxon>
        <taxon>Sphingomonadales</taxon>
        <taxon>Sphingomonadaceae</taxon>
        <taxon>Sphingobium</taxon>
    </lineage>
</organism>
<evidence type="ECO:0000313" key="3">
    <source>
        <dbReference type="EMBL" id="RJG55483.1"/>
    </source>
</evidence>
<keyword evidence="1" id="KW-1133">Transmembrane helix</keyword>
<reference evidence="3 4" key="1">
    <citation type="submission" date="2018-08" db="EMBL/GenBank/DDBJ databases">
        <title>Sphingobium sp. EO9.</title>
        <authorList>
            <person name="Park Y."/>
            <person name="Kim K.H."/>
            <person name="Jeon C.O."/>
        </authorList>
    </citation>
    <scope>NUCLEOTIDE SEQUENCE [LARGE SCALE GENOMIC DNA]</scope>
    <source>
        <strain evidence="3 4">EO9</strain>
    </source>
</reference>
<keyword evidence="1" id="KW-0472">Membrane</keyword>
<evidence type="ECO:0000313" key="4">
    <source>
        <dbReference type="Proteomes" id="UP000283469"/>
    </source>
</evidence>
<feature type="domain" description="Excalibur calcium-binding" evidence="2">
    <location>
        <begin position="118"/>
        <end position="154"/>
    </location>
</feature>
<keyword evidence="1" id="KW-0812">Transmembrane</keyword>
<dbReference type="OrthoDB" id="5366081at2"/>
<name>A0A418YTX8_9SPHN</name>
<dbReference type="InterPro" id="IPR008613">
    <property type="entry name" value="Excalibur_Ca-bd_domain"/>
</dbReference>
<accession>A0A418YTX8</accession>
<keyword evidence="4" id="KW-1185">Reference proteome</keyword>
<dbReference type="AlphaFoldDB" id="A0A418YTX8"/>
<gene>
    <name evidence="3" type="ORF">D0Z70_08770</name>
</gene>
<dbReference type="SMART" id="SM00894">
    <property type="entry name" value="Excalibur"/>
    <property type="match status" value="1"/>
</dbReference>
<evidence type="ECO:0000256" key="1">
    <source>
        <dbReference type="SAM" id="Phobius"/>
    </source>
</evidence>
<comment type="caution">
    <text evidence="3">The sequence shown here is derived from an EMBL/GenBank/DDBJ whole genome shotgun (WGS) entry which is preliminary data.</text>
</comment>
<evidence type="ECO:0000259" key="2">
    <source>
        <dbReference type="SMART" id="SM00894"/>
    </source>
</evidence>
<dbReference type="EMBL" id="QVRA01000006">
    <property type="protein sequence ID" value="RJG55483.1"/>
    <property type="molecule type" value="Genomic_DNA"/>
</dbReference>
<dbReference type="Proteomes" id="UP000283469">
    <property type="component" value="Unassembled WGS sequence"/>
</dbReference>
<protein>
    <recommendedName>
        <fullName evidence="2">Excalibur calcium-binding domain-containing protein</fullName>
    </recommendedName>
</protein>
<proteinExistence type="predicted"/>